<feature type="transmembrane region" description="Helical" evidence="2">
    <location>
        <begin position="66"/>
        <end position="92"/>
    </location>
</feature>
<gene>
    <name evidence="3" type="ORF">ACFQVD_26270</name>
</gene>
<keyword evidence="2" id="KW-0812">Transmembrane</keyword>
<keyword evidence="2" id="KW-0472">Membrane</keyword>
<name>A0ABW2T7C5_9ACTN</name>
<comment type="caution">
    <text evidence="3">The sequence shown here is derived from an EMBL/GenBank/DDBJ whole genome shotgun (WGS) entry which is preliminary data.</text>
</comment>
<dbReference type="EMBL" id="JBHTEE010000001">
    <property type="protein sequence ID" value="MFC7603624.1"/>
    <property type="molecule type" value="Genomic_DNA"/>
</dbReference>
<keyword evidence="2" id="KW-1133">Transmembrane helix</keyword>
<evidence type="ECO:0000256" key="2">
    <source>
        <dbReference type="SAM" id="Phobius"/>
    </source>
</evidence>
<evidence type="ECO:0000256" key="1">
    <source>
        <dbReference type="SAM" id="MobiDB-lite"/>
    </source>
</evidence>
<feature type="compositionally biased region" description="Polar residues" evidence="1">
    <location>
        <begin position="157"/>
        <end position="166"/>
    </location>
</feature>
<feature type="region of interest" description="Disordered" evidence="1">
    <location>
        <begin position="325"/>
        <end position="368"/>
    </location>
</feature>
<feature type="region of interest" description="Disordered" evidence="1">
    <location>
        <begin position="1"/>
        <end position="45"/>
    </location>
</feature>
<dbReference type="RefSeq" id="WP_343982161.1">
    <property type="nucleotide sequence ID" value="NZ_BAAAGK010000233.1"/>
</dbReference>
<feature type="compositionally biased region" description="Low complexity" evidence="1">
    <location>
        <begin position="209"/>
        <end position="225"/>
    </location>
</feature>
<accession>A0ABW2T7C5</accession>
<feature type="compositionally biased region" description="Low complexity" evidence="1">
    <location>
        <begin position="23"/>
        <end position="38"/>
    </location>
</feature>
<feature type="compositionally biased region" description="Low complexity" evidence="1">
    <location>
        <begin position="139"/>
        <end position="151"/>
    </location>
</feature>
<protein>
    <submittedName>
        <fullName evidence="3">Uncharacterized protein</fullName>
    </submittedName>
</protein>
<feature type="region of interest" description="Disordered" evidence="1">
    <location>
        <begin position="97"/>
        <end position="225"/>
    </location>
</feature>
<organism evidence="3 4">
    <name type="scientific">Streptosporangium amethystogenes subsp. fukuiense</name>
    <dbReference type="NCBI Taxonomy" id="698418"/>
    <lineage>
        <taxon>Bacteria</taxon>
        <taxon>Bacillati</taxon>
        <taxon>Actinomycetota</taxon>
        <taxon>Actinomycetes</taxon>
        <taxon>Streptosporangiales</taxon>
        <taxon>Streptosporangiaceae</taxon>
        <taxon>Streptosporangium</taxon>
    </lineage>
</organism>
<dbReference type="Proteomes" id="UP001596514">
    <property type="component" value="Unassembled WGS sequence"/>
</dbReference>
<reference evidence="4" key="1">
    <citation type="journal article" date="2019" name="Int. J. Syst. Evol. Microbiol.">
        <title>The Global Catalogue of Microorganisms (GCM) 10K type strain sequencing project: providing services to taxonomists for standard genome sequencing and annotation.</title>
        <authorList>
            <consortium name="The Broad Institute Genomics Platform"/>
            <consortium name="The Broad Institute Genome Sequencing Center for Infectious Disease"/>
            <person name="Wu L."/>
            <person name="Ma J."/>
        </authorList>
    </citation>
    <scope>NUCLEOTIDE SEQUENCE [LARGE SCALE GENOMIC DNA]</scope>
    <source>
        <strain evidence="4">JCM 10083</strain>
    </source>
</reference>
<evidence type="ECO:0000313" key="3">
    <source>
        <dbReference type="EMBL" id="MFC7603624.1"/>
    </source>
</evidence>
<feature type="compositionally biased region" description="Pro residues" evidence="1">
    <location>
        <begin position="337"/>
        <end position="354"/>
    </location>
</feature>
<evidence type="ECO:0000313" key="4">
    <source>
        <dbReference type="Proteomes" id="UP001596514"/>
    </source>
</evidence>
<feature type="compositionally biased region" description="Low complexity" evidence="1">
    <location>
        <begin position="186"/>
        <end position="201"/>
    </location>
</feature>
<sequence length="483" mass="51982">MTTEQPVESPEVAVLEPEPDLWQPVAQSAPAAQPEQPARVPGEAGTPAGQLAVGAASVLTLGGVGLYQTVGVLGLVAGGATAAAGAGGYGYYRWRQAHPRKRRDRSTSSTSANRTSGKDLFGTSRSGRRAMFSAPGRPSGSAADRSTAGGRRAARTPSLTGSLSSQARKRMTFPAGQTSTRGARVRTPAQTAAHAATAPLRAARRASHAAGQRLAQAGRATRAYASPRLARARTASRLLDERTGYLASRAGKRIAQAARSLDQRAGGRLSRACRAARPQRIRSLWQTLRRLDRDLTSEVGGRAHPHVSAAWRRIRGLVERFGLLKPHPVTPEQPASQPAPQPTPDASEQPPPIRTFPMRAPHRPSPRRNFLMSNGSPLIAVSADMIGSVSRYLPQDMWAVSRDLDHLHQVPENVAMALRTYTTNLGAAYPIDTRVTQMMGEFYASIARTSAMAQQISNGFRKIHADDIRRRETPRAGEHFWNV</sequence>
<proteinExistence type="predicted"/>
<keyword evidence="4" id="KW-1185">Reference proteome</keyword>